<reference evidence="1 2" key="1">
    <citation type="journal article" date="2018" name="Sci. Rep.">
        <title>Genomic signatures of local adaptation to the degree of environmental predictability in rotifers.</title>
        <authorList>
            <person name="Franch-Gras L."/>
            <person name="Hahn C."/>
            <person name="Garcia-Roger E.M."/>
            <person name="Carmona M.J."/>
            <person name="Serra M."/>
            <person name="Gomez A."/>
        </authorList>
    </citation>
    <scope>NUCLEOTIDE SEQUENCE [LARGE SCALE GENOMIC DNA]</scope>
    <source>
        <strain evidence="1">HYR1</strain>
    </source>
</reference>
<dbReference type="EMBL" id="REGN01010048">
    <property type="protein sequence ID" value="RMZ99799.1"/>
    <property type="molecule type" value="Genomic_DNA"/>
</dbReference>
<name>A0A3M7PL63_BRAPC</name>
<proteinExistence type="predicted"/>
<comment type="caution">
    <text evidence="1">The sequence shown here is derived from an EMBL/GenBank/DDBJ whole genome shotgun (WGS) entry which is preliminary data.</text>
</comment>
<accession>A0A3M7PL63</accession>
<dbReference type="Proteomes" id="UP000276133">
    <property type="component" value="Unassembled WGS sequence"/>
</dbReference>
<dbReference type="AlphaFoldDB" id="A0A3M7PL63"/>
<evidence type="ECO:0000313" key="1">
    <source>
        <dbReference type="EMBL" id="RMZ99799.1"/>
    </source>
</evidence>
<sequence length="74" mass="8711">LAQKLKTIYKKQKLFQKLLNNPAWSNTYALLYRDRNCLTVKSLIRVSLLTVGVRLISVELVYRESLKLWTKIES</sequence>
<keyword evidence="2" id="KW-1185">Reference proteome</keyword>
<gene>
    <name evidence="1" type="ORF">BpHYR1_019657</name>
</gene>
<organism evidence="1 2">
    <name type="scientific">Brachionus plicatilis</name>
    <name type="common">Marine rotifer</name>
    <name type="synonym">Brachionus muelleri</name>
    <dbReference type="NCBI Taxonomy" id="10195"/>
    <lineage>
        <taxon>Eukaryota</taxon>
        <taxon>Metazoa</taxon>
        <taxon>Spiralia</taxon>
        <taxon>Gnathifera</taxon>
        <taxon>Rotifera</taxon>
        <taxon>Eurotatoria</taxon>
        <taxon>Monogononta</taxon>
        <taxon>Pseudotrocha</taxon>
        <taxon>Ploima</taxon>
        <taxon>Brachionidae</taxon>
        <taxon>Brachionus</taxon>
    </lineage>
</organism>
<feature type="non-terminal residue" evidence="1">
    <location>
        <position position="1"/>
    </location>
</feature>
<evidence type="ECO:0000313" key="2">
    <source>
        <dbReference type="Proteomes" id="UP000276133"/>
    </source>
</evidence>
<protein>
    <submittedName>
        <fullName evidence="1">Uncharacterized protein</fullName>
    </submittedName>
</protein>